<dbReference type="AlphaFoldDB" id="Q8EWH0"/>
<protein>
    <submittedName>
        <fullName evidence="3">Predicted integral membrane protein</fullName>
    </submittedName>
</protein>
<dbReference type="EMBL" id="BA000026">
    <property type="protein sequence ID" value="BAC44026.1"/>
    <property type="molecule type" value="Genomic_DNA"/>
</dbReference>
<dbReference type="KEGG" id="mpe:MYPE2360"/>
<keyword evidence="2" id="KW-0472">Membrane</keyword>
<feature type="compositionally biased region" description="Low complexity" evidence="1">
    <location>
        <begin position="20"/>
        <end position="42"/>
    </location>
</feature>
<dbReference type="InParanoid" id="Q8EWH0"/>
<keyword evidence="2" id="KW-1133">Transmembrane helix</keyword>
<feature type="region of interest" description="Disordered" evidence="1">
    <location>
        <begin position="1"/>
        <end position="42"/>
    </location>
</feature>
<dbReference type="Proteomes" id="UP000002522">
    <property type="component" value="Chromosome"/>
</dbReference>
<gene>
    <name evidence="3" type="ordered locus">MYPE2360</name>
</gene>
<proteinExistence type="predicted"/>
<sequence length="202" mass="22338">MNDNFNNNGNGPALDPTQGPNPYNNNGGYNNNNNPYNNNGYNNNGYNPYMNNQAYNPQENVNLFTKIKKHSKNMLIFYFTAIVLAIIGAILISVGAAKIALSLSNNYSGEYYDLSSFINGEWIVGVLFIVLTGIFYLVCFVIGIILVIKVNDAQGKHPEFQDITMHTVLLIIGIVILPICAIIDCFILYSKSKKALASLNAR</sequence>
<dbReference type="HOGENOM" id="CLU_117158_0_0_14"/>
<organism evidence="3 4">
    <name type="scientific">Malacoplasma penetrans (strain HF-2)</name>
    <name type="common">Mycoplasma penetrans</name>
    <dbReference type="NCBI Taxonomy" id="272633"/>
    <lineage>
        <taxon>Bacteria</taxon>
        <taxon>Bacillati</taxon>
        <taxon>Mycoplasmatota</taxon>
        <taxon>Mycoplasmoidales</taxon>
        <taxon>Mycoplasmoidaceae</taxon>
        <taxon>Malacoplasma</taxon>
    </lineage>
</organism>
<evidence type="ECO:0000313" key="4">
    <source>
        <dbReference type="Proteomes" id="UP000002522"/>
    </source>
</evidence>
<feature type="compositionally biased region" description="Low complexity" evidence="1">
    <location>
        <begin position="1"/>
        <end position="11"/>
    </location>
</feature>
<accession>Q8EWH0</accession>
<dbReference type="NCBIfam" id="NF040944">
    <property type="entry name" value="MYPE2350_fam"/>
    <property type="match status" value="1"/>
</dbReference>
<keyword evidence="2" id="KW-0812">Transmembrane</keyword>
<feature type="transmembrane region" description="Helical" evidence="2">
    <location>
        <begin position="122"/>
        <end position="148"/>
    </location>
</feature>
<keyword evidence="4" id="KW-1185">Reference proteome</keyword>
<dbReference type="InterPro" id="IPR011655">
    <property type="entry name" value="MpPF26"/>
</dbReference>
<evidence type="ECO:0000313" key="3">
    <source>
        <dbReference type="EMBL" id="BAC44026.1"/>
    </source>
</evidence>
<dbReference type="STRING" id="272633.gene:10731337"/>
<feature type="transmembrane region" description="Helical" evidence="2">
    <location>
        <begin position="75"/>
        <end position="102"/>
    </location>
</feature>
<reference evidence="3 4" key="1">
    <citation type="journal article" date="2002" name="Nucleic Acids Res.">
        <title>The complete genomic sequence of Mycoplasma penetrans, an intracellular bacterial pathogen in humans.</title>
        <authorList>
            <person name="Sasaki Y."/>
            <person name="Ishikawa J."/>
            <person name="Yamashita A."/>
            <person name="Oshima K."/>
            <person name="Kenri T."/>
            <person name="Furuya K."/>
            <person name="Yoshino C."/>
            <person name="Horino A."/>
            <person name="Shiba T."/>
            <person name="Sasaki T."/>
            <person name="Hattori M."/>
        </authorList>
    </citation>
    <scope>NUCLEOTIDE SEQUENCE [LARGE SCALE GENOMIC DNA]</scope>
    <source>
        <strain evidence="3 4">HF-2</strain>
    </source>
</reference>
<dbReference type="Pfam" id="PF07666">
    <property type="entry name" value="MpPF26"/>
    <property type="match status" value="1"/>
</dbReference>
<name>Q8EWH0_MALP2</name>
<evidence type="ECO:0000256" key="1">
    <source>
        <dbReference type="SAM" id="MobiDB-lite"/>
    </source>
</evidence>
<dbReference type="RefSeq" id="WP_011077062.1">
    <property type="nucleotide sequence ID" value="NC_004432.1"/>
</dbReference>
<feature type="transmembrane region" description="Helical" evidence="2">
    <location>
        <begin position="168"/>
        <end position="189"/>
    </location>
</feature>
<evidence type="ECO:0000256" key="2">
    <source>
        <dbReference type="SAM" id="Phobius"/>
    </source>
</evidence>